<dbReference type="InterPro" id="IPR050741">
    <property type="entry name" value="Acyl-CoA_dehydrogenase"/>
</dbReference>
<evidence type="ECO:0000259" key="6">
    <source>
        <dbReference type="Pfam" id="PF00441"/>
    </source>
</evidence>
<keyword evidence="4" id="KW-0274">FAD</keyword>
<proteinExistence type="inferred from homology"/>
<comment type="caution">
    <text evidence="7">The sequence shown here is derived from an EMBL/GenBank/DDBJ whole genome shotgun (WGS) entry which is preliminary data.</text>
</comment>
<dbReference type="InterPro" id="IPR009075">
    <property type="entry name" value="AcylCo_DH/oxidase_C"/>
</dbReference>
<sequence length="366" mass="38400">MPDFLSDELTALHDRVAALAQGPLAALRDDAALAPTDRNAQVRALAKQAGLFGLTQDAATPALTLLVARETLARHGVGHLHGLFGPDAGLLAGVAEPLRTTHLLPMLAGERRGGFAFTEPSDAPRPTWAAVDGDHLVVTGRKSYVTGGAEADFLVALVEVDGQGPAMVVIDTTLPGVAIDRHFSSLDGSTHAAFCFDAVCVPRSHAMGAPGAGRSQALARISAVRRLVAADALGTALWAVDFVGADLQRDRRGGPRAQSERLRQRYGAMRIQAYAARAAVYRAARLHDSGQDAVNESIAAKVIATETAGQLVDQAIQLVGGEALVTGHPLEAALRRLRALRLAEGETDVLQVNLARGFLDLGKGRL</sequence>
<protein>
    <submittedName>
        <fullName evidence="7">Acyl-CoA dehydrogenase</fullName>
    </submittedName>
</protein>
<evidence type="ECO:0000256" key="1">
    <source>
        <dbReference type="ARBA" id="ARBA00001974"/>
    </source>
</evidence>
<comment type="similarity">
    <text evidence="2">Belongs to the acyl-CoA dehydrogenase family.</text>
</comment>
<evidence type="ECO:0000256" key="3">
    <source>
        <dbReference type="ARBA" id="ARBA00022630"/>
    </source>
</evidence>
<keyword evidence="5" id="KW-0560">Oxidoreductase</keyword>
<dbReference type="AlphaFoldDB" id="A0A480AX30"/>
<evidence type="ECO:0000256" key="5">
    <source>
        <dbReference type="ARBA" id="ARBA00023002"/>
    </source>
</evidence>
<dbReference type="EMBL" id="BJCL01000010">
    <property type="protein sequence ID" value="GCL64647.1"/>
    <property type="molecule type" value="Genomic_DNA"/>
</dbReference>
<dbReference type="Gene3D" id="2.40.110.10">
    <property type="entry name" value="Butyryl-CoA Dehydrogenase, subunit A, domain 2"/>
    <property type="match status" value="1"/>
</dbReference>
<dbReference type="InterPro" id="IPR037069">
    <property type="entry name" value="AcylCoA_DH/ox_N_sf"/>
</dbReference>
<dbReference type="GO" id="GO:0033539">
    <property type="term" value="P:fatty acid beta-oxidation using acyl-CoA dehydrogenase"/>
    <property type="evidence" value="ECO:0007669"/>
    <property type="project" value="TreeGrafter"/>
</dbReference>
<organism evidence="7 8">
    <name type="scientific">Pseudaquabacterium pictum</name>
    <dbReference type="NCBI Taxonomy" id="2315236"/>
    <lineage>
        <taxon>Bacteria</taxon>
        <taxon>Pseudomonadati</taxon>
        <taxon>Pseudomonadota</taxon>
        <taxon>Betaproteobacteria</taxon>
        <taxon>Burkholderiales</taxon>
        <taxon>Sphaerotilaceae</taxon>
        <taxon>Pseudaquabacterium</taxon>
    </lineage>
</organism>
<dbReference type="GO" id="GO:0003995">
    <property type="term" value="F:acyl-CoA dehydrogenase activity"/>
    <property type="evidence" value="ECO:0007669"/>
    <property type="project" value="TreeGrafter"/>
</dbReference>
<evidence type="ECO:0000313" key="7">
    <source>
        <dbReference type="EMBL" id="GCL64647.1"/>
    </source>
</evidence>
<dbReference type="InterPro" id="IPR009100">
    <property type="entry name" value="AcylCoA_DH/oxidase_NM_dom_sf"/>
</dbReference>
<dbReference type="InterPro" id="IPR046373">
    <property type="entry name" value="Acyl-CoA_Oxase/DH_mid-dom_sf"/>
</dbReference>
<evidence type="ECO:0000313" key="8">
    <source>
        <dbReference type="Proteomes" id="UP000301751"/>
    </source>
</evidence>
<comment type="cofactor">
    <cofactor evidence="1">
        <name>FAD</name>
        <dbReference type="ChEBI" id="CHEBI:57692"/>
    </cofactor>
</comment>
<dbReference type="PANTHER" id="PTHR48083:SF2">
    <property type="entry name" value="MEDIUM-CHAIN SPECIFIC ACYL-COA DEHYDROGENASE, MITOCHONDRIAL"/>
    <property type="match status" value="1"/>
</dbReference>
<dbReference type="PANTHER" id="PTHR48083">
    <property type="entry name" value="MEDIUM-CHAIN SPECIFIC ACYL-COA DEHYDROGENASE, MITOCHONDRIAL-RELATED"/>
    <property type="match status" value="1"/>
</dbReference>
<dbReference type="SUPFAM" id="SSF56645">
    <property type="entry name" value="Acyl-CoA dehydrogenase NM domain-like"/>
    <property type="match status" value="1"/>
</dbReference>
<dbReference type="Gene3D" id="1.10.540.10">
    <property type="entry name" value="Acyl-CoA dehydrogenase/oxidase, N-terminal domain"/>
    <property type="match status" value="1"/>
</dbReference>
<dbReference type="RefSeq" id="WP_137734370.1">
    <property type="nucleotide sequence ID" value="NZ_BJCL01000010.1"/>
</dbReference>
<evidence type="ECO:0000256" key="4">
    <source>
        <dbReference type="ARBA" id="ARBA00022827"/>
    </source>
</evidence>
<keyword evidence="3" id="KW-0285">Flavoprotein</keyword>
<accession>A0A480AX30</accession>
<dbReference type="InterPro" id="IPR036250">
    <property type="entry name" value="AcylCo_DH-like_C"/>
</dbReference>
<dbReference type="Proteomes" id="UP000301751">
    <property type="component" value="Unassembled WGS sequence"/>
</dbReference>
<evidence type="ECO:0000256" key="2">
    <source>
        <dbReference type="ARBA" id="ARBA00009347"/>
    </source>
</evidence>
<dbReference type="GO" id="GO:0050660">
    <property type="term" value="F:flavin adenine dinucleotide binding"/>
    <property type="evidence" value="ECO:0007669"/>
    <property type="project" value="InterPro"/>
</dbReference>
<name>A0A480AX30_9BURK</name>
<dbReference type="GO" id="GO:0005737">
    <property type="term" value="C:cytoplasm"/>
    <property type="evidence" value="ECO:0007669"/>
    <property type="project" value="TreeGrafter"/>
</dbReference>
<reference evidence="8" key="1">
    <citation type="submission" date="2019-03" db="EMBL/GenBank/DDBJ databases">
        <title>Aquabacterium pictum sp.nov., the first bacteriochlorophyll a-containing freshwater bacterium in the genus Aquabacterium of the class Betaproteobacteria.</title>
        <authorList>
            <person name="Hirose S."/>
            <person name="Tank M."/>
            <person name="Hara E."/>
            <person name="Tamaki H."/>
            <person name="Takaichi S."/>
            <person name="Haruta S."/>
            <person name="Hanada S."/>
        </authorList>
    </citation>
    <scope>NUCLEOTIDE SEQUENCE [LARGE SCALE GENOMIC DNA]</scope>
    <source>
        <strain evidence="8">W35</strain>
    </source>
</reference>
<dbReference type="SUPFAM" id="SSF47203">
    <property type="entry name" value="Acyl-CoA dehydrogenase C-terminal domain-like"/>
    <property type="match status" value="1"/>
</dbReference>
<keyword evidence="8" id="KW-1185">Reference proteome</keyword>
<feature type="domain" description="Acyl-CoA dehydrogenase/oxidase C-terminal" evidence="6">
    <location>
        <begin position="211"/>
        <end position="357"/>
    </location>
</feature>
<dbReference type="OrthoDB" id="9770681at2"/>
<dbReference type="Gene3D" id="1.20.140.10">
    <property type="entry name" value="Butyryl-CoA Dehydrogenase, subunit A, domain 3"/>
    <property type="match status" value="1"/>
</dbReference>
<dbReference type="Pfam" id="PF00441">
    <property type="entry name" value="Acyl-CoA_dh_1"/>
    <property type="match status" value="1"/>
</dbReference>
<gene>
    <name evidence="7" type="ORF">AQPW35_37280</name>
</gene>